<proteinExistence type="predicted"/>
<feature type="domain" description="Gcp-like" evidence="2">
    <location>
        <begin position="35"/>
        <end position="167"/>
    </location>
</feature>
<dbReference type="PANTHER" id="PTHR11735">
    <property type="entry name" value="TRNA N6-ADENOSINE THREONYLCARBAMOYLTRANSFERASE"/>
    <property type="match status" value="1"/>
</dbReference>
<comment type="caution">
    <text evidence="3">The sequence shown here is derived from an EMBL/GenBank/DDBJ whole genome shotgun (WGS) entry which is preliminary data.</text>
</comment>
<dbReference type="PANTHER" id="PTHR11735:SF11">
    <property type="entry name" value="TRNA THREONYLCARBAMOYLADENOSINE BIOSYNTHESIS PROTEIN TSAB"/>
    <property type="match status" value="1"/>
</dbReference>
<dbReference type="InterPro" id="IPR000905">
    <property type="entry name" value="Gcp-like_dom"/>
</dbReference>
<sequence>MQFLTIDASNTLIVGICESDLAAVKCIAVRESADTRHHVEYLAPMVQEVLAEAGITRPDAIIAGTGPAAFTGLRAALVTAQTLARAWDVPIYGISSLEALALAGSQEGANLIEAVIDARRKEVFALRARAMGADDIEVLVAARVLKPSALADELSGSPAIVVCANAELYPDEFTQRITAKCTPEVFTRLYLSRQGQKDAGAEIDFAVRPQYLRRPDVQAGNHAQVPATGNPYELGAK</sequence>
<dbReference type="SUPFAM" id="SSF53067">
    <property type="entry name" value="Actin-like ATPase domain"/>
    <property type="match status" value="1"/>
</dbReference>
<evidence type="ECO:0000313" key="3">
    <source>
        <dbReference type="EMBL" id="MDR6940091.1"/>
    </source>
</evidence>
<organism evidence="3 4">
    <name type="scientific">Arcanobacterium hippocoleae</name>
    <dbReference type="NCBI Taxonomy" id="149017"/>
    <lineage>
        <taxon>Bacteria</taxon>
        <taxon>Bacillati</taxon>
        <taxon>Actinomycetota</taxon>
        <taxon>Actinomycetes</taxon>
        <taxon>Actinomycetales</taxon>
        <taxon>Actinomycetaceae</taxon>
        <taxon>Arcanobacterium</taxon>
    </lineage>
</organism>
<dbReference type="Gene3D" id="3.30.420.40">
    <property type="match status" value="2"/>
</dbReference>
<evidence type="ECO:0000256" key="1">
    <source>
        <dbReference type="SAM" id="MobiDB-lite"/>
    </source>
</evidence>
<dbReference type="InterPro" id="IPR043129">
    <property type="entry name" value="ATPase_NBD"/>
</dbReference>
<keyword evidence="4" id="KW-1185">Reference proteome</keyword>
<accession>A0ABU1T4A3</accession>
<gene>
    <name evidence="3" type="ORF">J2S36_001634</name>
</gene>
<dbReference type="RefSeq" id="WP_309957303.1">
    <property type="nucleotide sequence ID" value="NZ_JAVDUJ010000001.1"/>
</dbReference>
<dbReference type="EMBL" id="JAVDUJ010000001">
    <property type="protein sequence ID" value="MDR6940091.1"/>
    <property type="molecule type" value="Genomic_DNA"/>
</dbReference>
<reference evidence="3 4" key="1">
    <citation type="submission" date="2023-07" db="EMBL/GenBank/DDBJ databases">
        <title>Sequencing the genomes of 1000 actinobacteria strains.</title>
        <authorList>
            <person name="Klenk H.-P."/>
        </authorList>
    </citation>
    <scope>NUCLEOTIDE SEQUENCE [LARGE SCALE GENOMIC DNA]</scope>
    <source>
        <strain evidence="3 4">DSM 15539</strain>
    </source>
</reference>
<dbReference type="Proteomes" id="UP001266099">
    <property type="component" value="Unassembled WGS sequence"/>
</dbReference>
<protein>
    <submittedName>
        <fullName evidence="3">tRNA threonylcarbamoyladenosine biosynthesis protein TsaB</fullName>
    </submittedName>
</protein>
<dbReference type="NCBIfam" id="TIGR03725">
    <property type="entry name" value="T6A_YeaZ"/>
    <property type="match status" value="1"/>
</dbReference>
<name>A0ABU1T4A3_9ACTO</name>
<dbReference type="Pfam" id="PF00814">
    <property type="entry name" value="TsaD"/>
    <property type="match status" value="1"/>
</dbReference>
<dbReference type="InterPro" id="IPR022496">
    <property type="entry name" value="T6A_TsaB"/>
</dbReference>
<feature type="region of interest" description="Disordered" evidence="1">
    <location>
        <begin position="217"/>
        <end position="237"/>
    </location>
</feature>
<evidence type="ECO:0000259" key="2">
    <source>
        <dbReference type="Pfam" id="PF00814"/>
    </source>
</evidence>
<evidence type="ECO:0000313" key="4">
    <source>
        <dbReference type="Proteomes" id="UP001266099"/>
    </source>
</evidence>